<comment type="caution">
    <text evidence="2">The sequence shown here is derived from an EMBL/GenBank/DDBJ whole genome shotgun (WGS) entry which is preliminary data.</text>
</comment>
<protein>
    <submittedName>
        <fullName evidence="2">Nucleoside-diphosphate-sugar epimerase</fullName>
    </submittedName>
</protein>
<dbReference type="Gene3D" id="3.40.50.720">
    <property type="entry name" value="NAD(P)-binding Rossmann-like Domain"/>
    <property type="match status" value="1"/>
</dbReference>
<evidence type="ECO:0000313" key="2">
    <source>
        <dbReference type="EMBL" id="MBB6226555.1"/>
    </source>
</evidence>
<dbReference type="EMBL" id="JACIIV010000004">
    <property type="protein sequence ID" value="MBB6226555.1"/>
    <property type="molecule type" value="Genomic_DNA"/>
</dbReference>
<dbReference type="AlphaFoldDB" id="A0A841L9P2"/>
<dbReference type="Proteomes" id="UP000538147">
    <property type="component" value="Unassembled WGS sequence"/>
</dbReference>
<name>A0A841L9P2_9SPHN</name>
<evidence type="ECO:0000313" key="3">
    <source>
        <dbReference type="Proteomes" id="UP000538147"/>
    </source>
</evidence>
<dbReference type="SUPFAM" id="SSF51735">
    <property type="entry name" value="NAD(P)-binding Rossmann-fold domains"/>
    <property type="match status" value="1"/>
</dbReference>
<evidence type="ECO:0000256" key="1">
    <source>
        <dbReference type="ARBA" id="ARBA00023027"/>
    </source>
</evidence>
<keyword evidence="1" id="KW-0520">NAD</keyword>
<organism evidence="2 3">
    <name type="scientific">Polymorphobacter multimanifer</name>
    <dbReference type="NCBI Taxonomy" id="1070431"/>
    <lineage>
        <taxon>Bacteria</taxon>
        <taxon>Pseudomonadati</taxon>
        <taxon>Pseudomonadota</taxon>
        <taxon>Alphaproteobacteria</taxon>
        <taxon>Sphingomonadales</taxon>
        <taxon>Sphingosinicellaceae</taxon>
        <taxon>Polymorphobacter</taxon>
    </lineage>
</organism>
<proteinExistence type="predicted"/>
<gene>
    <name evidence="2" type="ORF">FHS79_000712</name>
</gene>
<keyword evidence="3" id="KW-1185">Reference proteome</keyword>
<dbReference type="PANTHER" id="PTHR43574">
    <property type="entry name" value="EPIMERASE-RELATED"/>
    <property type="match status" value="1"/>
</dbReference>
<reference evidence="2 3" key="1">
    <citation type="submission" date="2020-08" db="EMBL/GenBank/DDBJ databases">
        <title>Genomic Encyclopedia of Type Strains, Phase IV (KMG-IV): sequencing the most valuable type-strain genomes for metagenomic binning, comparative biology and taxonomic classification.</title>
        <authorList>
            <person name="Goeker M."/>
        </authorList>
    </citation>
    <scope>NUCLEOTIDE SEQUENCE [LARGE SCALE GENOMIC DNA]</scope>
    <source>
        <strain evidence="2 3">DSM 102189</strain>
    </source>
</reference>
<accession>A0A841L9P2</accession>
<dbReference type="InterPro" id="IPR036291">
    <property type="entry name" value="NAD(P)-bd_dom_sf"/>
</dbReference>
<sequence>MRLLVFGPGYTAARFLAGLPGSAGVEVTLVRSRAVEGALTLDSAELPAAIAGATHILSSVPPASEDGADPVLAAHGAALAAAPAGWIGYLSSTGVYGDADGAWVDETAPVNGRRAGRLAADQAWAALHPAARVFRLPGIYGPGRSALDRLRQGSVARIDKPGHVFSRIHVDDIVAAMVASLTRGAPGIYNVSDDLPAPGEVVTAHAARLLGLPVPPLQSLESASMSPMGRAFYAECRRVANGKMTRELGLELRYPTYVEGLAACLSEMQP</sequence>